<dbReference type="EMBL" id="UYYA01000810">
    <property type="protein sequence ID" value="VDM54694.1"/>
    <property type="molecule type" value="Genomic_DNA"/>
</dbReference>
<reference evidence="3 4" key="2">
    <citation type="submission" date="2018-11" db="EMBL/GenBank/DDBJ databases">
        <authorList>
            <consortium name="Pathogen Informatics"/>
        </authorList>
    </citation>
    <scope>NUCLEOTIDE SEQUENCE [LARGE SCALE GENOMIC DNA]</scope>
    <source>
        <strain evidence="3 4">Costa Rica</strain>
    </source>
</reference>
<feature type="chain" id="PRO_5043135011" evidence="2">
    <location>
        <begin position="17"/>
        <end position="675"/>
    </location>
</feature>
<evidence type="ECO:0000256" key="2">
    <source>
        <dbReference type="SAM" id="SignalP"/>
    </source>
</evidence>
<protein>
    <submittedName>
        <fullName evidence="3 5">Uncharacterized protein</fullName>
    </submittedName>
</protein>
<sequence>MRPVLIFYLYLHSVHCQFAEIASLATSLLGTGLGPALGGAASASSAGSAAGSALGALSQIGQCNSPLSISSVLNVNDVHLVDSRIMRCLVYQLAQGALQLTGTGVGVLNQASEGNWFPAVLEHASKNARALMTGHSGGIAGPPNLGALGPIGPGSPSSQIDPEFGTNFPAPSIEDYEDSSEKEDITTTTALADIDGDSDVDITTVTSRPSSSPIALFPEELTPDRVSAAKTLNAEIRTGVPNLSKLIDVLRKSKLKESEIMEIVSQVESNDNIVKSPKVDFTSAVQNIPLKQQKNRERIAKATRELQDNIEPQEKALHSAQKIHFTGTQQLPPLTQMEFTAKNPLQREASPIPIGKTPYPTPSPTLGTLSQGQYTTQPHYVLYNNWQQPLYNSLQSNMQSLPLYQPHHAIHSPLRYVFHHQYGQPQSQHLPTLLPQPYQIQQTTYSQQVQGRQQLQQFQQLPGLAAFNNQQQISQPYQHLQQLQPQQQQQQPLRQQPQQQRQIYQGVGQSYPYLYQKQPYNTDQRVGPWSQQYYQRQQQQPQPQARHPSSYRQAKQVSGQVYPLSSTTRHVVFTNQPAGTPPEYNQETNVALTAPIQHGNILIKLNTKPIMGPLTEAKAVSVSSEVTAISKQSAQRTTSAVFPRRRFPTRTIPTQRFSTTSTFRPVEADTSNKLR</sequence>
<keyword evidence="4" id="KW-1185">Reference proteome</keyword>
<dbReference type="OMA" id="PRQIRIQ"/>
<evidence type="ECO:0000313" key="5">
    <source>
        <dbReference type="WBParaSite" id="ACOC_0000310801-mRNA-1"/>
    </source>
</evidence>
<organism evidence="5">
    <name type="scientific">Angiostrongylus costaricensis</name>
    <name type="common">Nematode worm</name>
    <dbReference type="NCBI Taxonomy" id="334426"/>
    <lineage>
        <taxon>Eukaryota</taxon>
        <taxon>Metazoa</taxon>
        <taxon>Ecdysozoa</taxon>
        <taxon>Nematoda</taxon>
        <taxon>Chromadorea</taxon>
        <taxon>Rhabditida</taxon>
        <taxon>Rhabditina</taxon>
        <taxon>Rhabditomorpha</taxon>
        <taxon>Strongyloidea</taxon>
        <taxon>Metastrongylidae</taxon>
        <taxon>Angiostrongylus</taxon>
    </lineage>
</organism>
<dbReference type="WBParaSite" id="ACOC_0000310801-mRNA-1">
    <property type="protein sequence ID" value="ACOC_0000310801-mRNA-1"/>
    <property type="gene ID" value="ACOC_0000310801"/>
</dbReference>
<evidence type="ECO:0000313" key="3">
    <source>
        <dbReference type="EMBL" id="VDM54694.1"/>
    </source>
</evidence>
<feature type="region of interest" description="Disordered" evidence="1">
    <location>
        <begin position="531"/>
        <end position="563"/>
    </location>
</feature>
<proteinExistence type="predicted"/>
<dbReference type="AlphaFoldDB" id="A0A158PFA1"/>
<dbReference type="STRING" id="334426.A0A158PFA1"/>
<reference evidence="5" key="1">
    <citation type="submission" date="2016-04" db="UniProtKB">
        <authorList>
            <consortium name="WormBaseParasite"/>
        </authorList>
    </citation>
    <scope>IDENTIFICATION</scope>
</reference>
<dbReference type="OrthoDB" id="5868029at2759"/>
<keyword evidence="2" id="KW-0732">Signal</keyword>
<feature type="region of interest" description="Disordered" evidence="1">
    <location>
        <begin position="478"/>
        <end position="502"/>
    </location>
</feature>
<evidence type="ECO:0000256" key="1">
    <source>
        <dbReference type="SAM" id="MobiDB-lite"/>
    </source>
</evidence>
<feature type="compositionally biased region" description="Polar residues" evidence="1">
    <location>
        <begin position="550"/>
        <end position="563"/>
    </location>
</feature>
<name>A0A158PFA1_ANGCS</name>
<evidence type="ECO:0000313" key="4">
    <source>
        <dbReference type="Proteomes" id="UP000267027"/>
    </source>
</evidence>
<gene>
    <name evidence="3" type="ORF">ACOC_LOCUS3109</name>
</gene>
<feature type="signal peptide" evidence="2">
    <location>
        <begin position="1"/>
        <end position="16"/>
    </location>
</feature>
<feature type="compositionally biased region" description="Low complexity" evidence="1">
    <location>
        <begin position="531"/>
        <end position="544"/>
    </location>
</feature>
<dbReference type="Proteomes" id="UP000267027">
    <property type="component" value="Unassembled WGS sequence"/>
</dbReference>
<accession>A0A158PFA1</accession>
<feature type="region of interest" description="Disordered" evidence="1">
    <location>
        <begin position="637"/>
        <end position="675"/>
    </location>
</feature>
<feature type="compositionally biased region" description="Basic and acidic residues" evidence="1">
    <location>
        <begin position="666"/>
        <end position="675"/>
    </location>
</feature>